<comment type="subcellular location">
    <subcellularLocation>
        <location evidence="1 4">Cell outer membrane</location>
    </subcellularLocation>
</comment>
<keyword evidence="9" id="KW-1185">Reference proteome</keyword>
<dbReference type="SUPFAM" id="SSF56935">
    <property type="entry name" value="Porins"/>
    <property type="match status" value="1"/>
</dbReference>
<evidence type="ECO:0000256" key="1">
    <source>
        <dbReference type="ARBA" id="ARBA00004442"/>
    </source>
</evidence>
<evidence type="ECO:0000259" key="6">
    <source>
        <dbReference type="Pfam" id="PF00593"/>
    </source>
</evidence>
<feature type="domain" description="TonB-dependent receptor-like beta-barrel" evidence="6">
    <location>
        <begin position="443"/>
        <end position="947"/>
    </location>
</feature>
<protein>
    <submittedName>
        <fullName evidence="8">TonB-dependent receptor</fullName>
    </submittedName>
</protein>
<evidence type="ECO:0000313" key="9">
    <source>
        <dbReference type="Proteomes" id="UP001165393"/>
    </source>
</evidence>
<keyword evidence="3" id="KW-0998">Cell outer membrane</keyword>
<evidence type="ECO:0000256" key="2">
    <source>
        <dbReference type="ARBA" id="ARBA00023136"/>
    </source>
</evidence>
<dbReference type="Pfam" id="PF07715">
    <property type="entry name" value="Plug"/>
    <property type="match status" value="1"/>
</dbReference>
<feature type="signal peptide" evidence="5">
    <location>
        <begin position="1"/>
        <end position="29"/>
    </location>
</feature>
<dbReference type="PANTHER" id="PTHR40980:SF3">
    <property type="entry name" value="TONB-DEPENDENT RECEPTOR-LIKE BETA-BARREL DOMAIN-CONTAINING PROTEIN"/>
    <property type="match status" value="1"/>
</dbReference>
<accession>A0AA41W4C2</accession>
<keyword evidence="2 4" id="KW-0472">Membrane</keyword>
<gene>
    <name evidence="8" type="ORF">NAF29_01650</name>
</gene>
<keyword evidence="4" id="KW-0798">TonB box</keyword>
<organism evidence="8 9">
    <name type="scientific">Echinimonas agarilytica</name>
    <dbReference type="NCBI Taxonomy" id="1215918"/>
    <lineage>
        <taxon>Bacteria</taxon>
        <taxon>Pseudomonadati</taxon>
        <taxon>Pseudomonadota</taxon>
        <taxon>Gammaproteobacteria</taxon>
        <taxon>Alteromonadales</taxon>
        <taxon>Echinimonadaceae</taxon>
        <taxon>Echinimonas</taxon>
    </lineage>
</organism>
<keyword evidence="8" id="KW-0675">Receptor</keyword>
<dbReference type="InterPro" id="IPR010104">
    <property type="entry name" value="TonB_rcpt_bac"/>
</dbReference>
<dbReference type="InterPro" id="IPR012910">
    <property type="entry name" value="Plug_dom"/>
</dbReference>
<feature type="domain" description="TonB-dependent receptor plug" evidence="7">
    <location>
        <begin position="61"/>
        <end position="161"/>
    </location>
</feature>
<dbReference type="Gene3D" id="2.40.170.20">
    <property type="entry name" value="TonB-dependent receptor, beta-barrel domain"/>
    <property type="match status" value="1"/>
</dbReference>
<proteinExistence type="inferred from homology"/>
<dbReference type="Pfam" id="PF00593">
    <property type="entry name" value="TonB_dep_Rec_b-barrel"/>
    <property type="match status" value="1"/>
</dbReference>
<dbReference type="InterPro" id="IPR000531">
    <property type="entry name" value="Beta-barrel_TonB"/>
</dbReference>
<evidence type="ECO:0000256" key="3">
    <source>
        <dbReference type="ARBA" id="ARBA00023237"/>
    </source>
</evidence>
<sequence>MKNLTFKKTRLTLAISLLLGSGAAAPAFAQEQALAEKDLEIIQVKGIRGSYMRASDMKRENFGVVDGISAEDIGKFPDTNLAESLGRITGISVSRTNGEGSEITARGFGPEFNLVTLNGRQMPGTGNTRSYDLSNLSPEGVNALEVYKTARAELPSGGLGATVNIVTSKPFGAPGQQFSVMAKGIHDSSVETGDDITPEVSAMYSNTFMDETFGIGLTFSDQRRDFRQQTANIQGWQANVDLPDLDAASVVDPRTIDADGNRVGNHFFPKDMNYSIRDVERTKTNGQVVLQYAPFDSLVATIDYTMTKSSTAEEESGWGIWNDFGSNINAYELDANGTAIYADISGNDGSFTASKSTTEVEAKSLGFNLDWAINDEYSLAFDYHDSSNEVDNGADSQLGGYGQVILGSDQLDSKIYDYRTGEIPHAQIYWSNGTTELAPGEIDSNFSQFIHSPGESTIEQFQLDGSWTGDLSVGLIRVDVGAAYTDQEMSGWTAWSGLRGGPGFNPSFTSVFPDVMFTRQSTSGLLDAFSGGGSSLQPNYYYTFDFDEAVARQQAMLTEDLLGDNYYAVDPYFDGIDSQQSVQEETSSVYLQTAWEWELGDYILSMNAGARYEQTDVTSVVRQAVPEEVQWAGASEWIMVNEQGGDDNFATFEGDHSVFLPMIDLKLDITDDLVARASWGKSISRAPLSNLAGGRSLTGSPKVGARSGSEGNTNLQPFKSNNIDLSIEYYYEEGSYASVGYFKKKVDNFIATEIVKKEIDGLHDIYEGPRYNQAVADIEARGDQATSTAIFDQMKSNLGLGELDPIRPTSDDPLIVWDISRPFNSDTKTVDGFEIAVQHFFGDSGFGFGANATFVDGDVDFDTESLEQQAPLVGISDSANLQLFYEKHGLSVKTTYSWRDDYLIGVGQDQGSSDAPPQYAKEFGQLDLSVNYDINEDFTVFFEGINLNDETEQGYGRYEEQFLFARQYGPRYAIGARYSFK</sequence>
<comment type="similarity">
    <text evidence="4">Belongs to the TonB-dependent receptor family.</text>
</comment>
<dbReference type="GO" id="GO:0009279">
    <property type="term" value="C:cell outer membrane"/>
    <property type="evidence" value="ECO:0007669"/>
    <property type="project" value="UniProtKB-SubCell"/>
</dbReference>
<dbReference type="AlphaFoldDB" id="A0AA41W4C2"/>
<evidence type="ECO:0000256" key="4">
    <source>
        <dbReference type="RuleBase" id="RU003357"/>
    </source>
</evidence>
<dbReference type="NCBIfam" id="TIGR01782">
    <property type="entry name" value="TonB-Xanth-Caul"/>
    <property type="match status" value="1"/>
</dbReference>
<keyword evidence="5" id="KW-0732">Signal</keyword>
<dbReference type="RefSeq" id="WP_251259744.1">
    <property type="nucleotide sequence ID" value="NZ_JAMQGP010000001.1"/>
</dbReference>
<evidence type="ECO:0000259" key="7">
    <source>
        <dbReference type="Pfam" id="PF07715"/>
    </source>
</evidence>
<dbReference type="InterPro" id="IPR037066">
    <property type="entry name" value="Plug_dom_sf"/>
</dbReference>
<dbReference type="Gene3D" id="2.170.130.10">
    <property type="entry name" value="TonB-dependent receptor, plug domain"/>
    <property type="match status" value="1"/>
</dbReference>
<feature type="chain" id="PRO_5041383771" evidence="5">
    <location>
        <begin position="30"/>
        <end position="981"/>
    </location>
</feature>
<dbReference type="Proteomes" id="UP001165393">
    <property type="component" value="Unassembled WGS sequence"/>
</dbReference>
<dbReference type="PANTHER" id="PTHR40980">
    <property type="entry name" value="PLUG DOMAIN-CONTAINING PROTEIN"/>
    <property type="match status" value="1"/>
</dbReference>
<name>A0AA41W4C2_9GAMM</name>
<comment type="caution">
    <text evidence="8">The sequence shown here is derived from an EMBL/GenBank/DDBJ whole genome shotgun (WGS) entry which is preliminary data.</text>
</comment>
<evidence type="ECO:0000313" key="8">
    <source>
        <dbReference type="EMBL" id="MCM2678374.1"/>
    </source>
</evidence>
<dbReference type="EMBL" id="JAMQGP010000001">
    <property type="protein sequence ID" value="MCM2678374.1"/>
    <property type="molecule type" value="Genomic_DNA"/>
</dbReference>
<dbReference type="InterPro" id="IPR036942">
    <property type="entry name" value="Beta-barrel_TonB_sf"/>
</dbReference>
<reference evidence="8 9" key="1">
    <citation type="journal article" date="2013" name="Antonie Van Leeuwenhoek">
        <title>Echinimonas agarilytica gen. nov., sp. nov., a new gammaproteobacterium isolated from the sea urchin Strongylocentrotus intermedius.</title>
        <authorList>
            <person name="Nedashkovskaya O.I."/>
            <person name="Stenkova A.M."/>
            <person name="Zhukova N.V."/>
            <person name="Van Trappen S."/>
            <person name="Lee J.S."/>
            <person name="Kim S.B."/>
        </authorList>
    </citation>
    <scope>NUCLEOTIDE SEQUENCE [LARGE SCALE GENOMIC DNA]</scope>
    <source>
        <strain evidence="8 9">KMM 6351</strain>
    </source>
</reference>
<evidence type="ECO:0000256" key="5">
    <source>
        <dbReference type="SAM" id="SignalP"/>
    </source>
</evidence>